<accession>A0A9D4SND0</accession>
<proteinExistence type="predicted"/>
<evidence type="ECO:0000313" key="1">
    <source>
        <dbReference type="EMBL" id="KAH7934879.1"/>
    </source>
</evidence>
<comment type="caution">
    <text evidence="1">The sequence shown here is derived from an EMBL/GenBank/DDBJ whole genome shotgun (WGS) entry which is preliminary data.</text>
</comment>
<reference evidence="1" key="1">
    <citation type="journal article" date="2020" name="Cell">
        <title>Large-Scale Comparative Analyses of Tick Genomes Elucidate Their Genetic Diversity and Vector Capacities.</title>
        <authorList>
            <consortium name="Tick Genome and Microbiome Consortium (TIGMIC)"/>
            <person name="Jia N."/>
            <person name="Wang J."/>
            <person name="Shi W."/>
            <person name="Du L."/>
            <person name="Sun Y."/>
            <person name="Zhan W."/>
            <person name="Jiang J.F."/>
            <person name="Wang Q."/>
            <person name="Zhang B."/>
            <person name="Ji P."/>
            <person name="Bell-Sakyi L."/>
            <person name="Cui X.M."/>
            <person name="Yuan T.T."/>
            <person name="Jiang B.G."/>
            <person name="Yang W.F."/>
            <person name="Lam T.T."/>
            <person name="Chang Q.C."/>
            <person name="Ding S.J."/>
            <person name="Wang X.J."/>
            <person name="Zhu J.G."/>
            <person name="Ruan X.D."/>
            <person name="Zhao L."/>
            <person name="Wei J.T."/>
            <person name="Ye R.Z."/>
            <person name="Que T.C."/>
            <person name="Du C.H."/>
            <person name="Zhou Y.H."/>
            <person name="Cheng J.X."/>
            <person name="Dai P.F."/>
            <person name="Guo W.B."/>
            <person name="Han X.H."/>
            <person name="Huang E.J."/>
            <person name="Li L.F."/>
            <person name="Wei W."/>
            <person name="Gao Y.C."/>
            <person name="Liu J.Z."/>
            <person name="Shao H.Z."/>
            <person name="Wang X."/>
            <person name="Wang C.C."/>
            <person name="Yang T.C."/>
            <person name="Huo Q.B."/>
            <person name="Li W."/>
            <person name="Chen H.Y."/>
            <person name="Chen S.E."/>
            <person name="Zhou L.G."/>
            <person name="Ni X.B."/>
            <person name="Tian J.H."/>
            <person name="Sheng Y."/>
            <person name="Liu T."/>
            <person name="Pan Y.S."/>
            <person name="Xia L.Y."/>
            <person name="Li J."/>
            <person name="Zhao F."/>
            <person name="Cao W.C."/>
        </authorList>
    </citation>
    <scope>NUCLEOTIDE SEQUENCE</scope>
    <source>
        <strain evidence="1">Rsan-2018</strain>
    </source>
</reference>
<protein>
    <submittedName>
        <fullName evidence="1">Uncharacterized protein</fullName>
    </submittedName>
</protein>
<dbReference type="EMBL" id="JABSTV010001255">
    <property type="protein sequence ID" value="KAH7934879.1"/>
    <property type="molecule type" value="Genomic_DNA"/>
</dbReference>
<dbReference type="PANTHER" id="PTHR37558:SF1">
    <property type="entry name" value="HTH CENPB-TYPE DOMAIN-CONTAINING PROTEIN"/>
    <property type="match status" value="1"/>
</dbReference>
<organism evidence="1 2">
    <name type="scientific">Rhipicephalus sanguineus</name>
    <name type="common">Brown dog tick</name>
    <name type="synonym">Ixodes sanguineus</name>
    <dbReference type="NCBI Taxonomy" id="34632"/>
    <lineage>
        <taxon>Eukaryota</taxon>
        <taxon>Metazoa</taxon>
        <taxon>Ecdysozoa</taxon>
        <taxon>Arthropoda</taxon>
        <taxon>Chelicerata</taxon>
        <taxon>Arachnida</taxon>
        <taxon>Acari</taxon>
        <taxon>Parasitiformes</taxon>
        <taxon>Ixodida</taxon>
        <taxon>Ixodoidea</taxon>
        <taxon>Ixodidae</taxon>
        <taxon>Rhipicephalinae</taxon>
        <taxon>Rhipicephalus</taxon>
        <taxon>Rhipicephalus</taxon>
    </lineage>
</organism>
<gene>
    <name evidence="1" type="ORF">HPB52_001743</name>
</gene>
<dbReference type="VEuPathDB" id="VectorBase:RSAN_027636"/>
<dbReference type="Proteomes" id="UP000821837">
    <property type="component" value="Unassembled WGS sequence"/>
</dbReference>
<dbReference type="AlphaFoldDB" id="A0A9D4SND0"/>
<keyword evidence="2" id="KW-1185">Reference proteome</keyword>
<name>A0A9D4SND0_RHISA</name>
<reference evidence="1" key="2">
    <citation type="submission" date="2021-09" db="EMBL/GenBank/DDBJ databases">
        <authorList>
            <person name="Jia N."/>
            <person name="Wang J."/>
            <person name="Shi W."/>
            <person name="Du L."/>
            <person name="Sun Y."/>
            <person name="Zhan W."/>
            <person name="Jiang J."/>
            <person name="Wang Q."/>
            <person name="Zhang B."/>
            <person name="Ji P."/>
            <person name="Sakyi L.B."/>
            <person name="Cui X."/>
            <person name="Yuan T."/>
            <person name="Jiang B."/>
            <person name="Yang W."/>
            <person name="Lam T.T.-Y."/>
            <person name="Chang Q."/>
            <person name="Ding S."/>
            <person name="Wang X."/>
            <person name="Zhu J."/>
            <person name="Ruan X."/>
            <person name="Zhao L."/>
            <person name="Wei J."/>
            <person name="Que T."/>
            <person name="Du C."/>
            <person name="Cheng J."/>
            <person name="Dai P."/>
            <person name="Han X."/>
            <person name="Huang E."/>
            <person name="Gao Y."/>
            <person name="Liu J."/>
            <person name="Shao H."/>
            <person name="Ye R."/>
            <person name="Li L."/>
            <person name="Wei W."/>
            <person name="Wang X."/>
            <person name="Wang C."/>
            <person name="Huo Q."/>
            <person name="Li W."/>
            <person name="Guo W."/>
            <person name="Chen H."/>
            <person name="Chen S."/>
            <person name="Zhou L."/>
            <person name="Zhou L."/>
            <person name="Ni X."/>
            <person name="Tian J."/>
            <person name="Zhou Y."/>
            <person name="Sheng Y."/>
            <person name="Liu T."/>
            <person name="Pan Y."/>
            <person name="Xia L."/>
            <person name="Li J."/>
            <person name="Zhao F."/>
            <person name="Cao W."/>
        </authorList>
    </citation>
    <scope>NUCLEOTIDE SEQUENCE</scope>
    <source>
        <strain evidence="1">Rsan-2018</strain>
        <tissue evidence="1">Larvae</tissue>
    </source>
</reference>
<evidence type="ECO:0000313" key="2">
    <source>
        <dbReference type="Proteomes" id="UP000821837"/>
    </source>
</evidence>
<dbReference type="PANTHER" id="PTHR37558">
    <property type="entry name" value="HTH CENPB-TYPE DOMAIN-CONTAINING PROTEIN"/>
    <property type="match status" value="1"/>
</dbReference>
<sequence>MKDMNFALRKVFSARALRERLDLLLAQFIANDRASLRKSGTKEEYEEKETLLQEQPRICICSLAKDFGCKIKSRKTQSCAGHRVIAPVTFDTTAATLVPASQVAFGT</sequence>